<organism evidence="1">
    <name type="scientific">marine sediment metagenome</name>
    <dbReference type="NCBI Taxonomy" id="412755"/>
    <lineage>
        <taxon>unclassified sequences</taxon>
        <taxon>metagenomes</taxon>
        <taxon>ecological metagenomes</taxon>
    </lineage>
</organism>
<dbReference type="EMBL" id="LAZR01006679">
    <property type="protein sequence ID" value="KKM90381.1"/>
    <property type="molecule type" value="Genomic_DNA"/>
</dbReference>
<protein>
    <submittedName>
        <fullName evidence="1">Uncharacterized protein</fullName>
    </submittedName>
</protein>
<accession>A0A0F9LTI3</accession>
<reference evidence="1" key="1">
    <citation type="journal article" date="2015" name="Nature">
        <title>Complex archaea that bridge the gap between prokaryotes and eukaryotes.</title>
        <authorList>
            <person name="Spang A."/>
            <person name="Saw J.H."/>
            <person name="Jorgensen S.L."/>
            <person name="Zaremba-Niedzwiedzka K."/>
            <person name="Martijn J."/>
            <person name="Lind A.E."/>
            <person name="van Eijk R."/>
            <person name="Schleper C."/>
            <person name="Guy L."/>
            <person name="Ettema T.J."/>
        </authorList>
    </citation>
    <scope>NUCLEOTIDE SEQUENCE</scope>
</reference>
<proteinExistence type="predicted"/>
<gene>
    <name evidence="1" type="ORF">LCGC14_1239220</name>
</gene>
<comment type="caution">
    <text evidence="1">The sequence shown here is derived from an EMBL/GenBank/DDBJ whole genome shotgun (WGS) entry which is preliminary data.</text>
</comment>
<name>A0A0F9LTI3_9ZZZZ</name>
<evidence type="ECO:0000313" key="1">
    <source>
        <dbReference type="EMBL" id="KKM90381.1"/>
    </source>
</evidence>
<sequence length="80" mass="8948">MELVIITTGRKKGLLENTLVNDILAPFNPDASTEPLLLDDKCYHYVAVDDNVPLEDVISSLMQIEGIESVYEKPLDFPPM</sequence>
<dbReference type="AlphaFoldDB" id="A0A0F9LTI3"/>